<evidence type="ECO:0000256" key="8">
    <source>
        <dbReference type="ARBA" id="ARBA00022927"/>
    </source>
</evidence>
<reference evidence="14" key="1">
    <citation type="journal article" date="2020" name="mSystems">
        <title>Genome- and Community-Level Interaction Insights into Carbon Utilization and Element Cycling Functions of Hydrothermarchaeota in Hydrothermal Sediment.</title>
        <authorList>
            <person name="Zhou Z."/>
            <person name="Liu Y."/>
            <person name="Xu W."/>
            <person name="Pan J."/>
            <person name="Luo Z.H."/>
            <person name="Li M."/>
        </authorList>
    </citation>
    <scope>NUCLEOTIDE SEQUENCE [LARGE SCALE GENOMIC DNA]</scope>
    <source>
        <strain evidence="14">HyVt-501</strain>
    </source>
</reference>
<evidence type="ECO:0000256" key="6">
    <source>
        <dbReference type="ARBA" id="ARBA00022692"/>
    </source>
</evidence>
<dbReference type="InterPro" id="IPR006135">
    <property type="entry name" value="T3SS_substrate_exporter"/>
</dbReference>
<comment type="similarity">
    <text evidence="2">Belongs to the type III secretion exporter family.</text>
</comment>
<keyword evidence="10 13" id="KW-0472">Membrane</keyword>
<sequence length="186" mass="21161">ILGSVQMPLVEGMDFLLNLIIKVVLVLGVVAFMIALLDFAYKRWEYERRIRMSRQEVKEEFKQLEGNPEVRAKIKARMREMSRGRMMAEVPKASVVITNPTHIAVALRYDGEKDRAPVVVAKGKGVVAERIVDVAQSHDVPVVRKPELARAVYQSVDVGEEIPPEFYRAVAEIIAFVMFRRKKVLV</sequence>
<comment type="function">
    <text evidence="12">Required for formation of the rod structure in the basal body of the flagellar apparatus. Together with FliI and FliH, may constitute the export apparatus of flagellin.</text>
</comment>
<name>A0A7C5L2N6_AQUAO</name>
<gene>
    <name evidence="14" type="ORF">ENJ61_02270</name>
</gene>
<dbReference type="Gene3D" id="6.10.250.2080">
    <property type="match status" value="1"/>
</dbReference>
<dbReference type="PANTHER" id="PTHR30531:SF12">
    <property type="entry name" value="FLAGELLAR BIOSYNTHETIC PROTEIN FLHB"/>
    <property type="match status" value="1"/>
</dbReference>
<evidence type="ECO:0000256" key="7">
    <source>
        <dbReference type="ARBA" id="ARBA00022795"/>
    </source>
</evidence>
<accession>A0A7C5L2N6</accession>
<dbReference type="PRINTS" id="PR00950">
    <property type="entry name" value="TYPE3IMSPROT"/>
</dbReference>
<keyword evidence="4" id="KW-0813">Transport</keyword>
<evidence type="ECO:0000256" key="1">
    <source>
        <dbReference type="ARBA" id="ARBA00004651"/>
    </source>
</evidence>
<dbReference type="GO" id="GO:0009306">
    <property type="term" value="P:protein secretion"/>
    <property type="evidence" value="ECO:0007669"/>
    <property type="project" value="InterPro"/>
</dbReference>
<evidence type="ECO:0000256" key="3">
    <source>
        <dbReference type="ARBA" id="ARBA00021622"/>
    </source>
</evidence>
<protein>
    <recommendedName>
        <fullName evidence="3">Flagellar biosynthetic protein FlhB</fullName>
    </recommendedName>
</protein>
<keyword evidence="6 13" id="KW-0812">Transmembrane</keyword>
<evidence type="ECO:0000313" key="14">
    <source>
        <dbReference type="EMBL" id="HHJ63709.1"/>
    </source>
</evidence>
<evidence type="ECO:0000256" key="9">
    <source>
        <dbReference type="ARBA" id="ARBA00022989"/>
    </source>
</evidence>
<dbReference type="InterPro" id="IPR029025">
    <property type="entry name" value="T3SS_substrate_exporter_C"/>
</dbReference>
<dbReference type="GO" id="GO:0044781">
    <property type="term" value="P:bacterial-type flagellum organization"/>
    <property type="evidence" value="ECO:0007669"/>
    <property type="project" value="UniProtKB-KW"/>
</dbReference>
<dbReference type="AlphaFoldDB" id="A0A7C5L2N6"/>
<evidence type="ECO:0000256" key="5">
    <source>
        <dbReference type="ARBA" id="ARBA00022475"/>
    </source>
</evidence>
<dbReference type="Pfam" id="PF01312">
    <property type="entry name" value="Bac_export_2"/>
    <property type="match status" value="1"/>
</dbReference>
<keyword evidence="7" id="KW-1005">Bacterial flagellum biogenesis</keyword>
<keyword evidence="8" id="KW-0653">Protein transport</keyword>
<keyword evidence="11" id="KW-1006">Bacterial flagellum protein export</keyword>
<dbReference type="Proteomes" id="UP000885792">
    <property type="component" value="Unassembled WGS sequence"/>
</dbReference>
<evidence type="ECO:0000256" key="12">
    <source>
        <dbReference type="ARBA" id="ARBA00025078"/>
    </source>
</evidence>
<dbReference type="FunFam" id="3.40.1690.10:FF:000001">
    <property type="entry name" value="Flagellar biosynthetic protein FlhB"/>
    <property type="match status" value="1"/>
</dbReference>
<keyword evidence="5" id="KW-1003">Cell membrane</keyword>
<dbReference type="PANTHER" id="PTHR30531">
    <property type="entry name" value="FLAGELLAR BIOSYNTHETIC PROTEIN FLHB"/>
    <property type="match status" value="1"/>
</dbReference>
<dbReference type="EMBL" id="DRNB01000080">
    <property type="protein sequence ID" value="HHJ63709.1"/>
    <property type="molecule type" value="Genomic_DNA"/>
</dbReference>
<evidence type="ECO:0000256" key="13">
    <source>
        <dbReference type="SAM" id="Phobius"/>
    </source>
</evidence>
<comment type="caution">
    <text evidence="14">The sequence shown here is derived from an EMBL/GenBank/DDBJ whole genome shotgun (WGS) entry which is preliminary data.</text>
</comment>
<organism evidence="14">
    <name type="scientific">Aquifex aeolicus</name>
    <dbReference type="NCBI Taxonomy" id="63363"/>
    <lineage>
        <taxon>Bacteria</taxon>
        <taxon>Pseudomonadati</taxon>
        <taxon>Aquificota</taxon>
        <taxon>Aquificia</taxon>
        <taxon>Aquificales</taxon>
        <taxon>Aquificaceae</taxon>
        <taxon>Aquifex</taxon>
    </lineage>
</organism>
<dbReference type="SUPFAM" id="SSF160544">
    <property type="entry name" value="EscU C-terminal domain-like"/>
    <property type="match status" value="1"/>
</dbReference>
<evidence type="ECO:0000256" key="2">
    <source>
        <dbReference type="ARBA" id="ARBA00010690"/>
    </source>
</evidence>
<feature type="non-terminal residue" evidence="14">
    <location>
        <position position="1"/>
    </location>
</feature>
<evidence type="ECO:0000256" key="4">
    <source>
        <dbReference type="ARBA" id="ARBA00022448"/>
    </source>
</evidence>
<keyword evidence="9 13" id="KW-1133">Transmembrane helix</keyword>
<evidence type="ECO:0000256" key="11">
    <source>
        <dbReference type="ARBA" id="ARBA00023225"/>
    </source>
</evidence>
<dbReference type="Gene3D" id="3.40.1690.10">
    <property type="entry name" value="secretion proteins EscU"/>
    <property type="match status" value="1"/>
</dbReference>
<feature type="transmembrane region" description="Helical" evidence="13">
    <location>
        <begin position="15"/>
        <end position="41"/>
    </location>
</feature>
<comment type="subcellular location">
    <subcellularLocation>
        <location evidence="1">Cell membrane</location>
        <topology evidence="1">Multi-pass membrane protein</topology>
    </subcellularLocation>
</comment>
<evidence type="ECO:0000256" key="10">
    <source>
        <dbReference type="ARBA" id="ARBA00023136"/>
    </source>
</evidence>
<proteinExistence type="inferred from homology"/>
<dbReference type="GO" id="GO:0005886">
    <property type="term" value="C:plasma membrane"/>
    <property type="evidence" value="ECO:0007669"/>
    <property type="project" value="UniProtKB-SubCell"/>
</dbReference>